<evidence type="ECO:0008006" key="6">
    <source>
        <dbReference type="Google" id="ProtNLM"/>
    </source>
</evidence>
<dbReference type="InterPro" id="IPR034428">
    <property type="entry name" value="ThiH/NoCL/HydG-like"/>
</dbReference>
<dbReference type="InterPro" id="IPR058240">
    <property type="entry name" value="rSAM_sf"/>
</dbReference>
<evidence type="ECO:0000313" key="5">
    <source>
        <dbReference type="EMBL" id="GAF69980.1"/>
    </source>
</evidence>
<dbReference type="Gene3D" id="3.20.20.70">
    <property type="entry name" value="Aldolase class I"/>
    <property type="match status" value="1"/>
</dbReference>
<keyword evidence="2" id="KW-0479">Metal-binding</keyword>
<dbReference type="SUPFAM" id="SSF102114">
    <property type="entry name" value="Radical SAM enzymes"/>
    <property type="match status" value="1"/>
</dbReference>
<dbReference type="GO" id="GO:0046872">
    <property type="term" value="F:metal ion binding"/>
    <property type="evidence" value="ECO:0007669"/>
    <property type="project" value="UniProtKB-KW"/>
</dbReference>
<evidence type="ECO:0000256" key="2">
    <source>
        <dbReference type="ARBA" id="ARBA00022723"/>
    </source>
</evidence>
<dbReference type="PANTHER" id="PTHR43583:SF1">
    <property type="entry name" value="2-IMINOACETATE SYNTHASE"/>
    <property type="match status" value="1"/>
</dbReference>
<sequence length="151" mass="16908">MLQDIKTLLAEKRLDIGDGGWADVLRNVTEEDVLKHLDMAVSSYSPERLAAFISPAAEAYLEEMAQQAHRVTVQRFGRTIQLYAPLYVSSYCLNSCGYCGYNRTNEIPRTRLTIDQAMADADIIASEGFRHILIVSGEDPEFVTADYLAEL</sequence>
<reference evidence="5" key="1">
    <citation type="journal article" date="2014" name="Front. Microbiol.">
        <title>High frequency of phylogenetically diverse reductive dehalogenase-homologous genes in deep subseafloor sedimentary metagenomes.</title>
        <authorList>
            <person name="Kawai M."/>
            <person name="Futagami T."/>
            <person name="Toyoda A."/>
            <person name="Takaki Y."/>
            <person name="Nishi S."/>
            <person name="Hori S."/>
            <person name="Arai W."/>
            <person name="Tsubouchi T."/>
            <person name="Morono Y."/>
            <person name="Uchiyama I."/>
            <person name="Ito T."/>
            <person name="Fujiyama A."/>
            <person name="Inagaki F."/>
            <person name="Takami H."/>
        </authorList>
    </citation>
    <scope>NUCLEOTIDE SEQUENCE</scope>
    <source>
        <strain evidence="5">Expedition CK06-06</strain>
    </source>
</reference>
<keyword evidence="4" id="KW-0411">Iron-sulfur</keyword>
<dbReference type="SFLD" id="SFLDS00029">
    <property type="entry name" value="Radical_SAM"/>
    <property type="match status" value="1"/>
</dbReference>
<accession>X0T1T2</accession>
<evidence type="ECO:0000256" key="4">
    <source>
        <dbReference type="ARBA" id="ARBA00023014"/>
    </source>
</evidence>
<dbReference type="EMBL" id="BARS01007838">
    <property type="protein sequence ID" value="GAF69980.1"/>
    <property type="molecule type" value="Genomic_DNA"/>
</dbReference>
<dbReference type="InterPro" id="IPR013785">
    <property type="entry name" value="Aldolase_TIM"/>
</dbReference>
<evidence type="ECO:0000256" key="1">
    <source>
        <dbReference type="ARBA" id="ARBA00022691"/>
    </source>
</evidence>
<gene>
    <name evidence="5" type="ORF">S01H1_15025</name>
</gene>
<feature type="non-terminal residue" evidence="5">
    <location>
        <position position="151"/>
    </location>
</feature>
<dbReference type="GO" id="GO:0003824">
    <property type="term" value="F:catalytic activity"/>
    <property type="evidence" value="ECO:0007669"/>
    <property type="project" value="InterPro"/>
</dbReference>
<proteinExistence type="predicted"/>
<dbReference type="PANTHER" id="PTHR43583">
    <property type="entry name" value="2-IMINOACETATE SYNTHASE"/>
    <property type="match status" value="1"/>
</dbReference>
<keyword evidence="3" id="KW-0408">Iron</keyword>
<dbReference type="AlphaFoldDB" id="X0T1T2"/>
<dbReference type="GO" id="GO:0051536">
    <property type="term" value="F:iron-sulfur cluster binding"/>
    <property type="evidence" value="ECO:0007669"/>
    <property type="project" value="UniProtKB-KW"/>
</dbReference>
<evidence type="ECO:0000256" key="3">
    <source>
        <dbReference type="ARBA" id="ARBA00023004"/>
    </source>
</evidence>
<protein>
    <recommendedName>
        <fullName evidence="6">Radical SAM core domain-containing protein</fullName>
    </recommendedName>
</protein>
<organism evidence="5">
    <name type="scientific">marine sediment metagenome</name>
    <dbReference type="NCBI Taxonomy" id="412755"/>
    <lineage>
        <taxon>unclassified sequences</taxon>
        <taxon>metagenomes</taxon>
        <taxon>ecological metagenomes</taxon>
    </lineage>
</organism>
<comment type="caution">
    <text evidence="5">The sequence shown here is derived from an EMBL/GenBank/DDBJ whole genome shotgun (WGS) entry which is preliminary data.</text>
</comment>
<name>X0T1T2_9ZZZZ</name>
<dbReference type="InterPro" id="IPR007197">
    <property type="entry name" value="rSAM"/>
</dbReference>
<keyword evidence="1" id="KW-0949">S-adenosyl-L-methionine</keyword>